<evidence type="ECO:0000256" key="1">
    <source>
        <dbReference type="SAM" id="SignalP"/>
    </source>
</evidence>
<organism evidence="2 3">
    <name type="scientific">Pseudoalteromonas rubra</name>
    <dbReference type="NCBI Taxonomy" id="43658"/>
    <lineage>
        <taxon>Bacteria</taxon>
        <taxon>Pseudomonadati</taxon>
        <taxon>Pseudomonadota</taxon>
        <taxon>Gammaproteobacteria</taxon>
        <taxon>Alteromonadales</taxon>
        <taxon>Pseudoalteromonadaceae</taxon>
        <taxon>Pseudoalteromonas</taxon>
    </lineage>
</organism>
<name>A0A0F4QL11_9GAMM</name>
<protein>
    <recommendedName>
        <fullName evidence="4">Solute-binding protein family 3/N-terminal domain-containing protein</fullName>
    </recommendedName>
</protein>
<dbReference type="Proteomes" id="UP000033452">
    <property type="component" value="Unassembled WGS sequence"/>
</dbReference>
<evidence type="ECO:0000313" key="3">
    <source>
        <dbReference type="Proteomes" id="UP000033452"/>
    </source>
</evidence>
<comment type="caution">
    <text evidence="2">The sequence shown here is derived from an EMBL/GenBank/DDBJ whole genome shotgun (WGS) entry which is preliminary data.</text>
</comment>
<feature type="chain" id="PRO_5002475716" description="Solute-binding protein family 3/N-terminal domain-containing protein" evidence="1">
    <location>
        <begin position="18"/>
        <end position="295"/>
    </location>
</feature>
<sequence>MKFLVLLLLVVSQCAKAHNPLIVDIISSENFSERYQAFLQGRSVLDVTDFRPTTQGSHIEIIEMVLLQQALFLGGETREVVFNPKPSVNILEFTDMIAGESLILARTVWHEDVINYRGSVYVSDPVVKFGEYEAGIYVAKRNQALHQTTQDGLEQLTLVANPRWRVDWHALTNSKMNLVSFIGPWESMLNMVETDIVDGMLVNFSVSESLQLAFEGRDYVPIEGVKMVLPDSRHFIVSKRHPEGAQIFAALNRGLKELRRRGVIRKALTESGFINRKVRDWTVINRAMLPQEPKP</sequence>
<keyword evidence="3" id="KW-1185">Reference proteome</keyword>
<reference evidence="2 3" key="1">
    <citation type="journal article" date="2015" name="BMC Genomics">
        <title>Genome mining reveals unlocked bioactive potential of marine Gram-negative bacteria.</title>
        <authorList>
            <person name="Machado H."/>
            <person name="Sonnenschein E.C."/>
            <person name="Melchiorsen J."/>
            <person name="Gram L."/>
        </authorList>
    </citation>
    <scope>NUCLEOTIDE SEQUENCE [LARGE SCALE GENOMIC DNA]</scope>
    <source>
        <strain evidence="2 3">S2471</strain>
    </source>
</reference>
<dbReference type="EMBL" id="JXYA01000031">
    <property type="protein sequence ID" value="KJZ07989.1"/>
    <property type="molecule type" value="Genomic_DNA"/>
</dbReference>
<accession>A0A0F4QL11</accession>
<dbReference type="RefSeq" id="WP_046005628.1">
    <property type="nucleotide sequence ID" value="NZ_JXYA01000031.1"/>
</dbReference>
<keyword evidence="1" id="KW-0732">Signal</keyword>
<gene>
    <name evidence="2" type="ORF">TW77_14170</name>
</gene>
<evidence type="ECO:0000313" key="2">
    <source>
        <dbReference type="EMBL" id="KJZ07989.1"/>
    </source>
</evidence>
<proteinExistence type="predicted"/>
<dbReference type="OrthoDB" id="5452199at2"/>
<feature type="signal peptide" evidence="1">
    <location>
        <begin position="1"/>
        <end position="17"/>
    </location>
</feature>
<evidence type="ECO:0008006" key="4">
    <source>
        <dbReference type="Google" id="ProtNLM"/>
    </source>
</evidence>
<dbReference type="AlphaFoldDB" id="A0A0F4QL11"/>
<dbReference type="PATRIC" id="fig|43658.5.peg.2996"/>